<keyword evidence="1" id="KW-0472">Membrane</keyword>
<organism evidence="2 3">
    <name type="scientific">Carya illinoinensis</name>
    <name type="common">Pecan</name>
    <dbReference type="NCBI Taxonomy" id="32201"/>
    <lineage>
        <taxon>Eukaryota</taxon>
        <taxon>Viridiplantae</taxon>
        <taxon>Streptophyta</taxon>
        <taxon>Embryophyta</taxon>
        <taxon>Tracheophyta</taxon>
        <taxon>Spermatophyta</taxon>
        <taxon>Magnoliopsida</taxon>
        <taxon>eudicotyledons</taxon>
        <taxon>Gunneridae</taxon>
        <taxon>Pentapetalae</taxon>
        <taxon>rosids</taxon>
        <taxon>fabids</taxon>
        <taxon>Fagales</taxon>
        <taxon>Juglandaceae</taxon>
        <taxon>Carya</taxon>
    </lineage>
</organism>
<evidence type="ECO:0000313" key="2">
    <source>
        <dbReference type="EMBL" id="KAG6692831.1"/>
    </source>
</evidence>
<dbReference type="EMBL" id="CM031834">
    <property type="protein sequence ID" value="KAG6692831.1"/>
    <property type="molecule type" value="Genomic_DNA"/>
</dbReference>
<sequence length="87" mass="9745">MDGCWHLDAWVDLLKSGTYRPKISNFHLMVPKRALSGSGGIQEDIWSWLVRRTLLFGCGMLIKVPASIHFQVIVVASLVVILPPMVK</sequence>
<protein>
    <submittedName>
        <fullName evidence="2">Uncharacterized protein</fullName>
    </submittedName>
</protein>
<name>A0A922DYV9_CARIL</name>
<evidence type="ECO:0000313" key="3">
    <source>
        <dbReference type="Proteomes" id="UP000811246"/>
    </source>
</evidence>
<proteinExistence type="predicted"/>
<comment type="caution">
    <text evidence="2">The sequence shown here is derived from an EMBL/GenBank/DDBJ whole genome shotgun (WGS) entry which is preliminary data.</text>
</comment>
<keyword evidence="1" id="KW-0812">Transmembrane</keyword>
<evidence type="ECO:0000256" key="1">
    <source>
        <dbReference type="SAM" id="Phobius"/>
    </source>
</evidence>
<accession>A0A922DYV9</accession>
<feature type="transmembrane region" description="Helical" evidence="1">
    <location>
        <begin position="54"/>
        <end position="82"/>
    </location>
</feature>
<reference evidence="2" key="1">
    <citation type="submission" date="2021-01" db="EMBL/GenBank/DDBJ databases">
        <authorList>
            <person name="Lovell J.T."/>
            <person name="Bentley N."/>
            <person name="Bhattarai G."/>
            <person name="Jenkins J.W."/>
            <person name="Sreedasyam A."/>
            <person name="Alarcon Y."/>
            <person name="Bock C."/>
            <person name="Boston L."/>
            <person name="Carlson J."/>
            <person name="Cervantes K."/>
            <person name="Clermont K."/>
            <person name="Krom N."/>
            <person name="Kubenka K."/>
            <person name="Mamidi S."/>
            <person name="Mattison C."/>
            <person name="Monteros M."/>
            <person name="Pisani C."/>
            <person name="Plott C."/>
            <person name="Rajasekar S."/>
            <person name="Rhein H.S."/>
            <person name="Rohla C."/>
            <person name="Song M."/>
            <person name="Hilaire R.S."/>
            <person name="Shu S."/>
            <person name="Wells L."/>
            <person name="Wang X."/>
            <person name="Webber J."/>
            <person name="Heerema R.J."/>
            <person name="Klein P."/>
            <person name="Conner P."/>
            <person name="Grauke L."/>
            <person name="Grimwood J."/>
            <person name="Schmutz J."/>
            <person name="Randall J.J."/>
        </authorList>
    </citation>
    <scope>NUCLEOTIDE SEQUENCE</scope>
    <source>
        <tissue evidence="2">Leaf</tissue>
    </source>
</reference>
<dbReference type="AlphaFoldDB" id="A0A922DYV9"/>
<dbReference type="Proteomes" id="UP000811246">
    <property type="component" value="Chromosome 10"/>
</dbReference>
<keyword evidence="1" id="KW-1133">Transmembrane helix</keyword>
<gene>
    <name evidence="2" type="ORF">I3842_10G134200</name>
</gene>